<dbReference type="KEGG" id="ccp:CHC_T00008191001"/>
<dbReference type="InterPro" id="IPR039340">
    <property type="entry name" value="Tfc4/TFIIIC-102/Sfc4"/>
</dbReference>
<dbReference type="PhylomeDB" id="R7Q3R6"/>
<dbReference type="InterPro" id="IPR011990">
    <property type="entry name" value="TPR-like_helical_dom_sf"/>
</dbReference>
<dbReference type="GO" id="GO:0000127">
    <property type="term" value="C:transcription factor TFIIIC complex"/>
    <property type="evidence" value="ECO:0007669"/>
    <property type="project" value="TreeGrafter"/>
</dbReference>
<gene>
    <name evidence="3" type="ORF">CHC_T00008191001</name>
</gene>
<protein>
    <recommendedName>
        <fullName evidence="5">General transcription factor 3C polypeptide 3</fullName>
    </recommendedName>
</protein>
<evidence type="ECO:0000313" key="4">
    <source>
        <dbReference type="Proteomes" id="UP000012073"/>
    </source>
</evidence>
<reference evidence="4" key="1">
    <citation type="journal article" date="2013" name="Proc. Natl. Acad. Sci. U.S.A.">
        <title>Genome structure and metabolic features in the red seaweed Chondrus crispus shed light on evolution of the Archaeplastida.</title>
        <authorList>
            <person name="Collen J."/>
            <person name="Porcel B."/>
            <person name="Carre W."/>
            <person name="Ball S.G."/>
            <person name="Chaparro C."/>
            <person name="Tonon T."/>
            <person name="Barbeyron T."/>
            <person name="Michel G."/>
            <person name="Noel B."/>
            <person name="Valentin K."/>
            <person name="Elias M."/>
            <person name="Artiguenave F."/>
            <person name="Arun A."/>
            <person name="Aury J.M."/>
            <person name="Barbosa-Neto J.F."/>
            <person name="Bothwell J.H."/>
            <person name="Bouget F.Y."/>
            <person name="Brillet L."/>
            <person name="Cabello-Hurtado F."/>
            <person name="Capella-Gutierrez S."/>
            <person name="Charrier B."/>
            <person name="Cladiere L."/>
            <person name="Cock J.M."/>
            <person name="Coelho S.M."/>
            <person name="Colleoni C."/>
            <person name="Czjzek M."/>
            <person name="Da Silva C."/>
            <person name="Delage L."/>
            <person name="Denoeud F."/>
            <person name="Deschamps P."/>
            <person name="Dittami S.M."/>
            <person name="Gabaldon T."/>
            <person name="Gachon C.M."/>
            <person name="Groisillier A."/>
            <person name="Herve C."/>
            <person name="Jabbari K."/>
            <person name="Katinka M."/>
            <person name="Kloareg B."/>
            <person name="Kowalczyk N."/>
            <person name="Labadie K."/>
            <person name="Leblanc C."/>
            <person name="Lopez P.J."/>
            <person name="McLachlan D.H."/>
            <person name="Meslet-Cladiere L."/>
            <person name="Moustafa A."/>
            <person name="Nehr Z."/>
            <person name="Nyvall Collen P."/>
            <person name="Panaud O."/>
            <person name="Partensky F."/>
            <person name="Poulain J."/>
            <person name="Rensing S.A."/>
            <person name="Rousvoal S."/>
            <person name="Samson G."/>
            <person name="Symeonidi A."/>
            <person name="Weissenbach J."/>
            <person name="Zambounis A."/>
            <person name="Wincker P."/>
            <person name="Boyen C."/>
        </authorList>
    </citation>
    <scope>NUCLEOTIDE SEQUENCE [LARGE SCALE GENOMIC DNA]</scope>
    <source>
        <strain evidence="4">cv. Stackhouse</strain>
    </source>
</reference>
<dbReference type="OrthoDB" id="9991317at2759"/>
<feature type="compositionally biased region" description="Basic residues" evidence="2">
    <location>
        <begin position="57"/>
        <end position="67"/>
    </location>
</feature>
<proteinExistence type="predicted"/>
<feature type="region of interest" description="Disordered" evidence="2">
    <location>
        <begin position="429"/>
        <end position="452"/>
    </location>
</feature>
<dbReference type="STRING" id="2769.R7Q3R6"/>
<feature type="repeat" description="TPR" evidence="1">
    <location>
        <begin position="187"/>
        <end position="220"/>
    </location>
</feature>
<dbReference type="InterPro" id="IPR019734">
    <property type="entry name" value="TPR_rpt"/>
</dbReference>
<feature type="compositionally biased region" description="Acidic residues" evidence="2">
    <location>
        <begin position="18"/>
        <end position="32"/>
    </location>
</feature>
<evidence type="ECO:0000313" key="3">
    <source>
        <dbReference type="EMBL" id="CDF32493.1"/>
    </source>
</evidence>
<dbReference type="GeneID" id="17319870"/>
<organism evidence="3 4">
    <name type="scientific">Chondrus crispus</name>
    <name type="common">Carrageen Irish moss</name>
    <name type="synonym">Polymorpha crispa</name>
    <dbReference type="NCBI Taxonomy" id="2769"/>
    <lineage>
        <taxon>Eukaryota</taxon>
        <taxon>Rhodophyta</taxon>
        <taxon>Florideophyceae</taxon>
        <taxon>Rhodymeniophycidae</taxon>
        <taxon>Gigartinales</taxon>
        <taxon>Gigartinaceae</taxon>
        <taxon>Chondrus</taxon>
    </lineage>
</organism>
<dbReference type="EMBL" id="HG001508">
    <property type="protein sequence ID" value="CDF32493.1"/>
    <property type="molecule type" value="Genomic_DNA"/>
</dbReference>
<dbReference type="RefSeq" id="XP_005712158.1">
    <property type="nucleotide sequence ID" value="XM_005712101.1"/>
</dbReference>
<evidence type="ECO:0008006" key="5">
    <source>
        <dbReference type="Google" id="ProtNLM"/>
    </source>
</evidence>
<dbReference type="PANTHER" id="PTHR23082">
    <property type="entry name" value="TRANSCRIPTION INITIATION FACTOR IIIC TFIIIC , POLYPEPTIDE 3-RELATED"/>
    <property type="match status" value="1"/>
</dbReference>
<name>R7Q3R6_CHOCR</name>
<keyword evidence="4" id="KW-1185">Reference proteome</keyword>
<dbReference type="PANTHER" id="PTHR23082:SF0">
    <property type="entry name" value="GENERAL TRANSCRIPTION FACTOR 3C POLYPEPTIDE 3"/>
    <property type="match status" value="1"/>
</dbReference>
<evidence type="ECO:0000256" key="2">
    <source>
        <dbReference type="SAM" id="MobiDB-lite"/>
    </source>
</evidence>
<dbReference type="Gramene" id="CDF32493">
    <property type="protein sequence ID" value="CDF32493"/>
    <property type="gene ID" value="CHC_T00008191001"/>
</dbReference>
<dbReference type="Proteomes" id="UP000012073">
    <property type="component" value="Unassembled WGS sequence"/>
</dbReference>
<dbReference type="OMA" id="FEDLHEH"/>
<dbReference type="Gene3D" id="1.25.40.10">
    <property type="entry name" value="Tetratricopeptide repeat domain"/>
    <property type="match status" value="2"/>
</dbReference>
<feature type="compositionally biased region" description="Basic and acidic residues" evidence="2">
    <location>
        <begin position="33"/>
        <end position="42"/>
    </location>
</feature>
<dbReference type="PROSITE" id="PS50005">
    <property type="entry name" value="TPR"/>
    <property type="match status" value="1"/>
</dbReference>
<dbReference type="AlphaFoldDB" id="R7Q3R6"/>
<dbReference type="GO" id="GO:0006383">
    <property type="term" value="P:transcription by RNA polymerase III"/>
    <property type="evidence" value="ECO:0007669"/>
    <property type="project" value="InterPro"/>
</dbReference>
<keyword evidence="1" id="KW-0802">TPR repeat</keyword>
<dbReference type="SMART" id="SM00028">
    <property type="entry name" value="TPR"/>
    <property type="match status" value="5"/>
</dbReference>
<feature type="region of interest" description="Disordered" evidence="2">
    <location>
        <begin position="1"/>
        <end position="78"/>
    </location>
</feature>
<accession>R7Q3R6</accession>
<evidence type="ECO:0000256" key="1">
    <source>
        <dbReference type="PROSITE-ProRule" id="PRU00339"/>
    </source>
</evidence>
<dbReference type="SUPFAM" id="SSF48452">
    <property type="entry name" value="TPR-like"/>
    <property type="match status" value="2"/>
</dbReference>
<sequence>MDYEVTEEGVFYEHESHEEEEESDPLASESDVDPDKDAHEEVFGASIDDLIAESRPRGRRRKRRRRASGGVAKKARVSEVPQHLKQLMGNATVAYMLKRFDEAEEMLNRLIAAAPRAVAPYRTLALIYEENGEKDRALDMCMTAGELDKQDRNLWKRNAAMWEERGESERAIYCLTMALRGSNSKDAEALRARGMLYMNRQQFRKAGENFVRLSQVTPDDMSVALLITQTYRRAGKEERAVAPLEAMLHHCEENRPKSKDPEVHTKYEGLLAELTQMLVEIWFRQSKYYDASLVLGRLQDRASRFGRPITFVQRLMLAISQHRLGSETLASPTVLEFMSSPSMLRKHRFLLWQVAETCRDSGDYQKALQGYSLLVQLDDEPNREDMLLNRSICYKQLGNKHAARGDLELILHCDPRHSEALARITEFLGPGEQRPDHKNRIKGSGKPAQASRAARILSRGPASGEDKNEALRVLDLANALYAHGDYSGFLSQVYPALEAALHIRGAGEIESDDENDDDFLPGRKLRFLQGLQDRQRELNGGKKPMRLRWDDNDFPAEERARLYSVGANIMRLVDNKSFVDLAEKLVTSFRAEEGLASAYPVTHLFESLNQIRIRNNIPQRIRLKMLDMAASFAVGDALRCYEHARMMLSEAATDPDICFAFSVADQYVSKFSDSRRIKSLRFMNRLTKRSPKSAHILLVAGNCSAMGGINTSTYTVGLLLKAFNLSPESPLISLCAAVQILYVALSRRVGNRNEMVLQAFAFLDNYRTHRAKGVRGLDVEWCEMEADYNVGRMMHQLGLVHMAADRYEKVLNWEPKAEKTIPNKVDLRLDAAYNLAQIYRMSGSEGLANAVLEDYVTF</sequence>